<reference evidence="1 2" key="1">
    <citation type="submission" date="2016-10" db="EMBL/GenBank/DDBJ databases">
        <title>Chromobacterium muskegensis sp. nov., an insecticidal bacterium isolated from Sphagnum bogs.</title>
        <authorList>
            <person name="Sparks M.E."/>
            <person name="Blackburn M.B."/>
            <person name="Gundersen-Rindal D.E."/>
            <person name="Mitchell A."/>
            <person name="Farrar R."/>
            <person name="Kuhar D."/>
        </authorList>
    </citation>
    <scope>NUCLEOTIDE SEQUENCE [LARGE SCALE GENOMIC DNA]</scope>
    <source>
        <strain evidence="1 2">21-1</strain>
    </source>
</reference>
<protein>
    <recommendedName>
        <fullName evidence="3">Type III secretion chaperone SycN</fullName>
    </recommendedName>
</protein>
<dbReference type="AlphaFoldDB" id="A0A1D9LLM4"/>
<gene>
    <name evidence="1" type="ORF">BKX93_20430</name>
</gene>
<dbReference type="Gene3D" id="3.30.1460.10">
    <property type="match status" value="1"/>
</dbReference>
<dbReference type="CDD" id="cd16364">
    <property type="entry name" value="T3SC_I-like"/>
    <property type="match status" value="1"/>
</dbReference>
<evidence type="ECO:0008006" key="3">
    <source>
        <dbReference type="Google" id="ProtNLM"/>
    </source>
</evidence>
<sequence length="126" mass="14013">MALMAHIGFQGHVMLEDQEVMTLTLEQRFLIHFGCVDGERWFLLAELGECVSAQECALLLQALRHNQMTTLAWQPIASLNEKNCLCLHLILPGNKCDLSIVISAFDALLDSVKPLLHSGLSVNSRI</sequence>
<organism evidence="1 2">
    <name type="scientific">Chromobacterium vaccinii</name>
    <dbReference type="NCBI Taxonomy" id="1108595"/>
    <lineage>
        <taxon>Bacteria</taxon>
        <taxon>Pseudomonadati</taxon>
        <taxon>Pseudomonadota</taxon>
        <taxon>Betaproteobacteria</taxon>
        <taxon>Neisseriales</taxon>
        <taxon>Chromobacteriaceae</taxon>
        <taxon>Chromobacterium</taxon>
    </lineage>
</organism>
<proteinExistence type="predicted"/>
<dbReference type="GO" id="GO:0030254">
    <property type="term" value="P:protein secretion by the type III secretion system"/>
    <property type="evidence" value="ECO:0007669"/>
    <property type="project" value="InterPro"/>
</dbReference>
<dbReference type="Pfam" id="PF05932">
    <property type="entry name" value="CesT"/>
    <property type="match status" value="1"/>
</dbReference>
<dbReference type="Proteomes" id="UP000178776">
    <property type="component" value="Chromosome"/>
</dbReference>
<dbReference type="InterPro" id="IPR010261">
    <property type="entry name" value="Tir_chaperone"/>
</dbReference>
<dbReference type="KEGG" id="cvc:BKX93_20430"/>
<dbReference type="SUPFAM" id="SSF69635">
    <property type="entry name" value="Type III secretory system chaperone-like"/>
    <property type="match status" value="1"/>
</dbReference>
<evidence type="ECO:0000313" key="1">
    <source>
        <dbReference type="EMBL" id="AOZ52132.1"/>
    </source>
</evidence>
<accession>A0A1D9LLM4</accession>
<name>A0A1D9LLM4_9NEIS</name>
<dbReference type="STRING" id="1108595.BKX93_20430"/>
<evidence type="ECO:0000313" key="2">
    <source>
        <dbReference type="Proteomes" id="UP000178776"/>
    </source>
</evidence>
<dbReference type="EMBL" id="CP017707">
    <property type="protein sequence ID" value="AOZ52132.1"/>
    <property type="molecule type" value="Genomic_DNA"/>
</dbReference>